<dbReference type="GO" id="GO:0005911">
    <property type="term" value="C:cell-cell junction"/>
    <property type="evidence" value="ECO:0007669"/>
    <property type="project" value="TreeGrafter"/>
</dbReference>
<keyword evidence="8" id="KW-0732">Signal</keyword>
<dbReference type="SUPFAM" id="SSF48726">
    <property type="entry name" value="Immunoglobulin"/>
    <property type="match status" value="2"/>
</dbReference>
<evidence type="ECO:0000256" key="7">
    <source>
        <dbReference type="SAM" id="Phobius"/>
    </source>
</evidence>
<keyword evidence="7" id="KW-0812">Transmembrane</keyword>
<feature type="domain" description="Ig-like" evidence="9">
    <location>
        <begin position="163"/>
        <end position="266"/>
    </location>
</feature>
<dbReference type="InterPro" id="IPR013783">
    <property type="entry name" value="Ig-like_fold"/>
</dbReference>
<evidence type="ECO:0000259" key="9">
    <source>
        <dbReference type="PROSITE" id="PS50835"/>
    </source>
</evidence>
<gene>
    <name evidence="10" type="ORF">V1264_020811</name>
</gene>
<keyword evidence="5" id="KW-0393">Immunoglobulin domain</keyword>
<dbReference type="Proteomes" id="UP001374579">
    <property type="component" value="Unassembled WGS sequence"/>
</dbReference>
<dbReference type="PANTHER" id="PTHR11640">
    <property type="entry name" value="NEPHRIN"/>
    <property type="match status" value="1"/>
</dbReference>
<evidence type="ECO:0000256" key="8">
    <source>
        <dbReference type="SAM" id="SignalP"/>
    </source>
</evidence>
<dbReference type="Pfam" id="PF13927">
    <property type="entry name" value="Ig_3"/>
    <property type="match status" value="1"/>
</dbReference>
<dbReference type="InterPro" id="IPR051275">
    <property type="entry name" value="Cell_adhesion_signaling"/>
</dbReference>
<evidence type="ECO:0000256" key="2">
    <source>
        <dbReference type="ARBA" id="ARBA00023136"/>
    </source>
</evidence>
<dbReference type="PANTHER" id="PTHR11640:SF31">
    <property type="entry name" value="IRREGULAR CHIASM C-ROUGHEST PROTEIN-RELATED"/>
    <property type="match status" value="1"/>
</dbReference>
<dbReference type="PROSITE" id="PS50835">
    <property type="entry name" value="IG_LIKE"/>
    <property type="match status" value="3"/>
</dbReference>
<protein>
    <recommendedName>
        <fullName evidence="9">Ig-like domain-containing protein</fullName>
    </recommendedName>
</protein>
<feature type="compositionally biased region" description="Basic and acidic residues" evidence="6">
    <location>
        <begin position="370"/>
        <end position="409"/>
    </location>
</feature>
<proteinExistence type="predicted"/>
<keyword evidence="11" id="KW-1185">Reference proteome</keyword>
<comment type="caution">
    <text evidence="10">The sequence shown here is derived from an EMBL/GenBank/DDBJ whole genome shotgun (WGS) entry which is preliminary data.</text>
</comment>
<dbReference type="CDD" id="cd00096">
    <property type="entry name" value="Ig"/>
    <property type="match status" value="1"/>
</dbReference>
<dbReference type="GO" id="GO:0005886">
    <property type="term" value="C:plasma membrane"/>
    <property type="evidence" value="ECO:0007669"/>
    <property type="project" value="TreeGrafter"/>
</dbReference>
<keyword evidence="3" id="KW-1015">Disulfide bond</keyword>
<dbReference type="GO" id="GO:0050839">
    <property type="term" value="F:cell adhesion molecule binding"/>
    <property type="evidence" value="ECO:0007669"/>
    <property type="project" value="TreeGrafter"/>
</dbReference>
<evidence type="ECO:0000313" key="10">
    <source>
        <dbReference type="EMBL" id="KAK7102619.1"/>
    </source>
</evidence>
<dbReference type="EMBL" id="JBAMIC010000010">
    <property type="protein sequence ID" value="KAK7102619.1"/>
    <property type="molecule type" value="Genomic_DNA"/>
</dbReference>
<feature type="transmembrane region" description="Helical" evidence="7">
    <location>
        <begin position="422"/>
        <end position="445"/>
    </location>
</feature>
<evidence type="ECO:0000256" key="4">
    <source>
        <dbReference type="ARBA" id="ARBA00023180"/>
    </source>
</evidence>
<evidence type="ECO:0000313" key="11">
    <source>
        <dbReference type="Proteomes" id="UP001374579"/>
    </source>
</evidence>
<accession>A0AAN9GCM3</accession>
<dbReference type="InterPro" id="IPR007110">
    <property type="entry name" value="Ig-like_dom"/>
</dbReference>
<dbReference type="Gene3D" id="2.60.40.10">
    <property type="entry name" value="Immunoglobulins"/>
    <property type="match status" value="2"/>
</dbReference>
<dbReference type="GO" id="GO:0098609">
    <property type="term" value="P:cell-cell adhesion"/>
    <property type="evidence" value="ECO:0007669"/>
    <property type="project" value="TreeGrafter"/>
</dbReference>
<feature type="signal peptide" evidence="8">
    <location>
        <begin position="1"/>
        <end position="25"/>
    </location>
</feature>
<organism evidence="10 11">
    <name type="scientific">Littorina saxatilis</name>
    <dbReference type="NCBI Taxonomy" id="31220"/>
    <lineage>
        <taxon>Eukaryota</taxon>
        <taxon>Metazoa</taxon>
        <taxon>Spiralia</taxon>
        <taxon>Lophotrochozoa</taxon>
        <taxon>Mollusca</taxon>
        <taxon>Gastropoda</taxon>
        <taxon>Caenogastropoda</taxon>
        <taxon>Littorinimorpha</taxon>
        <taxon>Littorinoidea</taxon>
        <taxon>Littorinidae</taxon>
        <taxon>Littorina</taxon>
    </lineage>
</organism>
<feature type="domain" description="Ig-like" evidence="9">
    <location>
        <begin position="33"/>
        <end position="137"/>
    </location>
</feature>
<dbReference type="CDD" id="cd12087">
    <property type="entry name" value="TM_EGFR-like"/>
    <property type="match status" value="1"/>
</dbReference>
<feature type="region of interest" description="Disordered" evidence="6">
    <location>
        <begin position="518"/>
        <end position="545"/>
    </location>
</feature>
<dbReference type="SMART" id="SM00408">
    <property type="entry name" value="IGc2"/>
    <property type="match status" value="1"/>
</dbReference>
<reference evidence="10 11" key="1">
    <citation type="submission" date="2024-02" db="EMBL/GenBank/DDBJ databases">
        <title>Chromosome-scale genome assembly of the rough periwinkle Littorina saxatilis.</title>
        <authorList>
            <person name="De Jode A."/>
            <person name="Faria R."/>
            <person name="Formenti G."/>
            <person name="Sims Y."/>
            <person name="Smith T.P."/>
            <person name="Tracey A."/>
            <person name="Wood J.M.D."/>
            <person name="Zagrodzka Z.B."/>
            <person name="Johannesson K."/>
            <person name="Butlin R.K."/>
            <person name="Leder E.H."/>
        </authorList>
    </citation>
    <scope>NUCLEOTIDE SEQUENCE [LARGE SCALE GENOMIC DNA]</scope>
    <source>
        <strain evidence="10">Snail1</strain>
        <tissue evidence="10">Muscle</tissue>
    </source>
</reference>
<evidence type="ECO:0000256" key="5">
    <source>
        <dbReference type="ARBA" id="ARBA00023319"/>
    </source>
</evidence>
<keyword evidence="2 7" id="KW-0472">Membrane</keyword>
<keyword evidence="4" id="KW-0325">Glycoprotein</keyword>
<dbReference type="InterPro" id="IPR003599">
    <property type="entry name" value="Ig_sub"/>
</dbReference>
<evidence type="ECO:0000256" key="6">
    <source>
        <dbReference type="SAM" id="MobiDB-lite"/>
    </source>
</evidence>
<feature type="chain" id="PRO_5042850060" description="Ig-like domain-containing protein" evidence="8">
    <location>
        <begin position="26"/>
        <end position="618"/>
    </location>
</feature>
<feature type="domain" description="Ig-like" evidence="9">
    <location>
        <begin position="273"/>
        <end position="358"/>
    </location>
</feature>
<evidence type="ECO:0000256" key="3">
    <source>
        <dbReference type="ARBA" id="ARBA00023157"/>
    </source>
</evidence>
<dbReference type="InterPro" id="IPR036179">
    <property type="entry name" value="Ig-like_dom_sf"/>
</dbReference>
<name>A0AAN9GCM3_9CAEN</name>
<feature type="region of interest" description="Disordered" evidence="6">
    <location>
        <begin position="370"/>
        <end position="418"/>
    </location>
</feature>
<comment type="subcellular location">
    <subcellularLocation>
        <location evidence="1">Membrane</location>
        <topology evidence="1">Single-pass type I membrane protein</topology>
    </subcellularLocation>
</comment>
<dbReference type="SMART" id="SM00409">
    <property type="entry name" value="IG"/>
    <property type="match status" value="2"/>
</dbReference>
<sequence>MERTVKTRTGCCLLIVIFLLGLTQGQLNFGQEERFQLTSSKSYFRPGEDVTLTCKKTVSQDNDKSARSLVFPESNKGITWERNGQTMFSTTTEKKVCRVQPHVLLGRPAVTQRELQAVTCEEDMTSVNVTIQNVTISPRGDRWVCAKFPFIESNTVSLYNFVPLSVVTLTVQDHFPNDATTGVLMTLVCQASPCNPPPSVTWQLMRDGKPLPLPGGSRTRSQVDGYGRVTLAMELALGADPRFENATATCRASNTPGVWLDSNRLTLTIKRPPRILMTANPSNEVTEGTDVTLTCGAHGHPRPEVSWRKDGGFLPGGLLEADTPILRLSPARLPDRGEYVCKAFNNVPPGAVNSIYLKVDEPLRTLKISDEDRSMEISDKSSDKDSKDKQNNDVTNKEDSTDNSSRHNDSSNNDDSSNGGTIAAVIVSILVVLGAVGLGLLWVLYRRRKQNYMSSPGSIDSLFPHYPDRCMTAPRPGMYAPRSSLRPPTHGSLTMDSVPQYLELPPAPLPPVGITNRGYGISPKSRKNTKVASGRPLPATPTEFDESRYTWDSGYDEIRDVSPELGRMTSHDGYEVPVLHEEDEEECIYDVAKPEEGSRPYSVRRPTYMNDGPFSTHM</sequence>
<keyword evidence="7" id="KW-1133">Transmembrane helix</keyword>
<dbReference type="AlphaFoldDB" id="A0AAN9GCM3"/>
<evidence type="ECO:0000256" key="1">
    <source>
        <dbReference type="ARBA" id="ARBA00004479"/>
    </source>
</evidence>
<dbReference type="InterPro" id="IPR003598">
    <property type="entry name" value="Ig_sub2"/>
</dbReference>